<dbReference type="AlphaFoldDB" id="A0A1L9T394"/>
<accession>A0A1L9T394</accession>
<dbReference type="GeneID" id="63759129"/>
<dbReference type="Proteomes" id="UP000184356">
    <property type="component" value="Unassembled WGS sequence"/>
</dbReference>
<keyword evidence="1" id="KW-0732">Signal</keyword>
<dbReference type="OrthoDB" id="16564at2759"/>
<evidence type="ECO:0000313" key="3">
    <source>
        <dbReference type="Proteomes" id="UP000184356"/>
    </source>
</evidence>
<protein>
    <recommendedName>
        <fullName evidence="4">Polymerase/histidinol phosphatase N-terminal domain-containing protein</fullName>
    </recommendedName>
</protein>
<feature type="chain" id="PRO_5012386113" description="Polymerase/histidinol phosphatase N-terminal domain-containing protein" evidence="1">
    <location>
        <begin position="20"/>
        <end position="477"/>
    </location>
</feature>
<gene>
    <name evidence="2" type="ORF">ASPSYDRAFT_162071</name>
</gene>
<dbReference type="GO" id="GO:0035312">
    <property type="term" value="F:5'-3' DNA exonuclease activity"/>
    <property type="evidence" value="ECO:0007669"/>
    <property type="project" value="TreeGrafter"/>
</dbReference>
<keyword evidence="3" id="KW-1185">Reference proteome</keyword>
<dbReference type="InterPro" id="IPR052018">
    <property type="entry name" value="PHP_domain"/>
</dbReference>
<dbReference type="CDD" id="cd07432">
    <property type="entry name" value="PHP_HisPPase"/>
    <property type="match status" value="1"/>
</dbReference>
<proteinExistence type="predicted"/>
<dbReference type="EMBL" id="KV878596">
    <property type="protein sequence ID" value="OJJ53920.1"/>
    <property type="molecule type" value="Genomic_DNA"/>
</dbReference>
<dbReference type="PANTHER" id="PTHR42924">
    <property type="entry name" value="EXONUCLEASE"/>
    <property type="match status" value="1"/>
</dbReference>
<dbReference type="Gene3D" id="3.20.20.140">
    <property type="entry name" value="Metal-dependent hydrolases"/>
    <property type="match status" value="1"/>
</dbReference>
<evidence type="ECO:0000313" key="2">
    <source>
        <dbReference type="EMBL" id="OJJ53920.1"/>
    </source>
</evidence>
<dbReference type="InterPro" id="IPR016195">
    <property type="entry name" value="Pol/histidinol_Pase-like"/>
</dbReference>
<dbReference type="RefSeq" id="XP_040697726.1">
    <property type="nucleotide sequence ID" value="XM_040843056.1"/>
</dbReference>
<dbReference type="PANTHER" id="PTHR42924:SF3">
    <property type="entry name" value="POLYMERASE_HISTIDINOL PHOSPHATASE N-TERMINAL DOMAIN-CONTAINING PROTEIN"/>
    <property type="match status" value="1"/>
</dbReference>
<dbReference type="GO" id="GO:0004534">
    <property type="term" value="F:5'-3' RNA exonuclease activity"/>
    <property type="evidence" value="ECO:0007669"/>
    <property type="project" value="TreeGrafter"/>
</dbReference>
<dbReference type="SUPFAM" id="SSF89550">
    <property type="entry name" value="PHP domain-like"/>
    <property type="match status" value="1"/>
</dbReference>
<dbReference type="VEuPathDB" id="FungiDB:ASPSYDRAFT_162071"/>
<reference evidence="3" key="1">
    <citation type="journal article" date="2017" name="Genome Biol.">
        <title>Comparative genomics reveals high biological diversity and specific adaptations in the industrially and medically important fungal genus Aspergillus.</title>
        <authorList>
            <person name="de Vries R.P."/>
            <person name="Riley R."/>
            <person name="Wiebenga A."/>
            <person name="Aguilar-Osorio G."/>
            <person name="Amillis S."/>
            <person name="Uchima C.A."/>
            <person name="Anderluh G."/>
            <person name="Asadollahi M."/>
            <person name="Askin M."/>
            <person name="Barry K."/>
            <person name="Battaglia E."/>
            <person name="Bayram O."/>
            <person name="Benocci T."/>
            <person name="Braus-Stromeyer S.A."/>
            <person name="Caldana C."/>
            <person name="Canovas D."/>
            <person name="Cerqueira G.C."/>
            <person name="Chen F."/>
            <person name="Chen W."/>
            <person name="Choi C."/>
            <person name="Clum A."/>
            <person name="Dos Santos R.A."/>
            <person name="Damasio A.R."/>
            <person name="Diallinas G."/>
            <person name="Emri T."/>
            <person name="Fekete E."/>
            <person name="Flipphi M."/>
            <person name="Freyberg S."/>
            <person name="Gallo A."/>
            <person name="Gournas C."/>
            <person name="Habgood R."/>
            <person name="Hainaut M."/>
            <person name="Harispe M.L."/>
            <person name="Henrissat B."/>
            <person name="Hilden K.S."/>
            <person name="Hope R."/>
            <person name="Hossain A."/>
            <person name="Karabika E."/>
            <person name="Karaffa L."/>
            <person name="Karanyi Z."/>
            <person name="Krasevec N."/>
            <person name="Kuo A."/>
            <person name="Kusch H."/>
            <person name="LaButti K."/>
            <person name="Lagendijk E.L."/>
            <person name="Lapidus A."/>
            <person name="Levasseur A."/>
            <person name="Lindquist E."/>
            <person name="Lipzen A."/>
            <person name="Logrieco A.F."/>
            <person name="MacCabe A."/>
            <person name="Maekelae M.R."/>
            <person name="Malavazi I."/>
            <person name="Melin P."/>
            <person name="Meyer V."/>
            <person name="Mielnichuk N."/>
            <person name="Miskei M."/>
            <person name="Molnar A.P."/>
            <person name="Mule G."/>
            <person name="Ngan C.Y."/>
            <person name="Orejas M."/>
            <person name="Orosz E."/>
            <person name="Ouedraogo J.P."/>
            <person name="Overkamp K.M."/>
            <person name="Park H.-S."/>
            <person name="Perrone G."/>
            <person name="Piumi F."/>
            <person name="Punt P.J."/>
            <person name="Ram A.F."/>
            <person name="Ramon A."/>
            <person name="Rauscher S."/>
            <person name="Record E."/>
            <person name="Riano-Pachon D.M."/>
            <person name="Robert V."/>
            <person name="Roehrig J."/>
            <person name="Ruller R."/>
            <person name="Salamov A."/>
            <person name="Salih N.S."/>
            <person name="Samson R.A."/>
            <person name="Sandor E."/>
            <person name="Sanguinetti M."/>
            <person name="Schuetze T."/>
            <person name="Sepcic K."/>
            <person name="Shelest E."/>
            <person name="Sherlock G."/>
            <person name="Sophianopoulou V."/>
            <person name="Squina F.M."/>
            <person name="Sun H."/>
            <person name="Susca A."/>
            <person name="Todd R.B."/>
            <person name="Tsang A."/>
            <person name="Unkles S.E."/>
            <person name="van de Wiele N."/>
            <person name="van Rossen-Uffink D."/>
            <person name="Oliveira J.V."/>
            <person name="Vesth T.C."/>
            <person name="Visser J."/>
            <person name="Yu J.-H."/>
            <person name="Zhou M."/>
            <person name="Andersen M.R."/>
            <person name="Archer D.B."/>
            <person name="Baker S.E."/>
            <person name="Benoit I."/>
            <person name="Brakhage A.A."/>
            <person name="Braus G.H."/>
            <person name="Fischer R."/>
            <person name="Frisvad J.C."/>
            <person name="Goldman G.H."/>
            <person name="Houbraken J."/>
            <person name="Oakley B."/>
            <person name="Pocsi I."/>
            <person name="Scazzocchio C."/>
            <person name="Seiboth B."/>
            <person name="vanKuyk P.A."/>
            <person name="Wortman J."/>
            <person name="Dyer P.S."/>
            <person name="Grigoriev I.V."/>
        </authorList>
    </citation>
    <scope>NUCLEOTIDE SEQUENCE [LARGE SCALE GENOMIC DNA]</scope>
    <source>
        <strain evidence="3">CBS 593.65</strain>
    </source>
</reference>
<sequence length="477" mass="51964">MLPLLITICALALASIASAKNGTVKKTLTGHIDPSEVFSFVYVPFEVELGTTSIYVLQNYSAKDTGNALDLGVFDQRGQILEASRGWSGGFRNNFTITPSWATPGYNAGPIEPGTWHVALGPYTSNPAGIDWQLDIEMGFEPVDSYFVVESASMNMDPLCNGLCTEDAQWLRGDLHIHTVYSDGRYTPDEQIKIALEQDLDFIFFSDHNTDSSNNVMGSFQHLALDLLIGRAIEVTTRGGHWQALGLDPGQLVEWRYQDSKGYIPAAQEVHRRGGLVSINHPFAECSACNWVIDDWDHNDAIEVWNAQWDVADEQAVAKWQELLVDGKLTAAIGGSDSHSPPALNGVPTTVVRSRGKSQSAIIEGIRAGRAYLARGPGIELLFNIRLPSLSKAGIAQLGDKIKASTDGAVAVLGTKGLAGQKACFITDHGYVHNDTVRHSGTIEQAVPRGAKFMRIEVRNVTNDAMLGITNPIWFLQ</sequence>
<organism evidence="2 3">
    <name type="scientific">Aspergillus sydowii CBS 593.65</name>
    <dbReference type="NCBI Taxonomy" id="1036612"/>
    <lineage>
        <taxon>Eukaryota</taxon>
        <taxon>Fungi</taxon>
        <taxon>Dikarya</taxon>
        <taxon>Ascomycota</taxon>
        <taxon>Pezizomycotina</taxon>
        <taxon>Eurotiomycetes</taxon>
        <taxon>Eurotiomycetidae</taxon>
        <taxon>Eurotiales</taxon>
        <taxon>Aspergillaceae</taxon>
        <taxon>Aspergillus</taxon>
        <taxon>Aspergillus subgen. Nidulantes</taxon>
    </lineage>
</organism>
<evidence type="ECO:0008006" key="4">
    <source>
        <dbReference type="Google" id="ProtNLM"/>
    </source>
</evidence>
<dbReference type="NCBIfam" id="NF038032">
    <property type="entry name" value="CehA_McbA_metalo"/>
    <property type="match status" value="1"/>
</dbReference>
<evidence type="ECO:0000256" key="1">
    <source>
        <dbReference type="SAM" id="SignalP"/>
    </source>
</evidence>
<feature type="signal peptide" evidence="1">
    <location>
        <begin position="1"/>
        <end position="19"/>
    </location>
</feature>
<name>A0A1L9T394_9EURO</name>